<dbReference type="AlphaFoldDB" id="A0A3E4Z3Q5"/>
<proteinExistence type="predicted"/>
<name>A0A3E4Z3Q5_9BACT</name>
<dbReference type="EMBL" id="QSTW01000039">
    <property type="protein sequence ID" value="RGM84798.1"/>
    <property type="molecule type" value="Genomic_DNA"/>
</dbReference>
<comment type="caution">
    <text evidence="1">The sequence shown here is derived from an EMBL/GenBank/DDBJ whole genome shotgun (WGS) entry which is preliminary data.</text>
</comment>
<reference evidence="1 2" key="1">
    <citation type="submission" date="2018-08" db="EMBL/GenBank/DDBJ databases">
        <title>A genome reference for cultivated species of the human gut microbiota.</title>
        <authorList>
            <person name="Zou Y."/>
            <person name="Xue W."/>
            <person name="Luo G."/>
        </authorList>
    </citation>
    <scope>NUCLEOTIDE SEQUENCE [LARGE SCALE GENOMIC DNA]</scope>
    <source>
        <strain evidence="1 2">OM06-2</strain>
    </source>
</reference>
<evidence type="ECO:0000313" key="2">
    <source>
        <dbReference type="Proteomes" id="UP000260814"/>
    </source>
</evidence>
<organism evidence="1 2">
    <name type="scientific">Phocaeicola plebeius</name>
    <dbReference type="NCBI Taxonomy" id="310297"/>
    <lineage>
        <taxon>Bacteria</taxon>
        <taxon>Pseudomonadati</taxon>
        <taxon>Bacteroidota</taxon>
        <taxon>Bacteroidia</taxon>
        <taxon>Bacteroidales</taxon>
        <taxon>Bacteroidaceae</taxon>
        <taxon>Phocaeicola</taxon>
    </lineage>
</organism>
<protein>
    <submittedName>
        <fullName evidence="1">Uncharacterized protein</fullName>
    </submittedName>
</protein>
<evidence type="ECO:0000313" key="1">
    <source>
        <dbReference type="EMBL" id="RGM84798.1"/>
    </source>
</evidence>
<gene>
    <name evidence="1" type="ORF">DXB87_16935</name>
</gene>
<sequence>MQLIEELPDLKIGWCESYKCLDEPLLEYVWEVANHFVSYEGDISIAPAKFVNRYITSKLTPEENVLRLKEMGVDKSLEDFMAPNFKKMDMSFKDKFLENEDLQNTIKAFGLDVSKLWYLLLFVHDYIEDFSTSLKKSEVQDIGDFVDSLSNCSGITLTLTNEKKKNFDTSEKNTIEFVQLALDYYIKTYNDIINRNLSPKDKLKLLKEIGLNHFLEHGQAIDFENKTNLAISFKKWKFADMFQFFLKDRKADKKKLSHINVKVSTDKMMFISRLIYTVGYDGKRYNEEYDSDGNKNRMLSNLLRKYKNEDFPDFANHYYLF</sequence>
<dbReference type="Proteomes" id="UP000260814">
    <property type="component" value="Unassembled WGS sequence"/>
</dbReference>
<accession>A0A3E4Z3Q5</accession>